<dbReference type="Proteomes" id="UP001642464">
    <property type="component" value="Unassembled WGS sequence"/>
</dbReference>
<reference evidence="1 2" key="1">
    <citation type="submission" date="2024-02" db="EMBL/GenBank/DDBJ databases">
        <authorList>
            <person name="Chen Y."/>
            <person name="Shah S."/>
            <person name="Dougan E. K."/>
            <person name="Thang M."/>
            <person name="Chan C."/>
        </authorList>
    </citation>
    <scope>NUCLEOTIDE SEQUENCE [LARGE SCALE GENOMIC DNA]</scope>
</reference>
<dbReference type="EMBL" id="CAXAMM010008561">
    <property type="protein sequence ID" value="CAK9017784.1"/>
    <property type="molecule type" value="Genomic_DNA"/>
</dbReference>
<keyword evidence="2" id="KW-1185">Reference proteome</keyword>
<sequence length="541" mass="61888">MAQQRWQFRQVHPRWVTLNDKLIRPQGDWSLAYPAMNEKISLALEEGRLTAGLRLSSTHDGWTSFHYKMIHELNGNYLFQHINSTRASYIFRQVGGPLVTFDLGNFNEQGNIEVDMRLMASGRSIWKADVPSFKRLEDVMAEAGTANHDLLHRFTVWDWDSQKVYSPWGEEVPRALPLWLLWRAFAGRGASPDHAFCECQLTKRPSRMIYDAMHCIWGNGIANLELGLFWQAATANGVQRSELQTFLEANWQQSMQIGNLNSVQLKSLAGPKVLKHDGSDFRGDASSTLQMVPLMTFFAQEMLRNIEGLRLNIKSLTALNRVCSKVLNAKIHPEDVAGLRALQEDHLTCFKECYSSDCCRPKHHYSCHLEPQVYETQTLMDTWPCERKHKLFKVDLAPRIKKLDDFERSILVRWVESDLNTLLDANFDAALLQPFKQQPIAGVKFGRSVQDCLSHRISIGNVLLFKTEDDYNACAVVLCFSREDRLGIIAQQMHLVESEGEMLWSKWTLLDEFVVMNVEEAAASTRTTFCSKGDSVTILLR</sequence>
<evidence type="ECO:0000313" key="1">
    <source>
        <dbReference type="EMBL" id="CAK9017784.1"/>
    </source>
</evidence>
<protein>
    <submittedName>
        <fullName evidence="1">Uncharacterized protein</fullName>
    </submittedName>
</protein>
<proteinExistence type="predicted"/>
<gene>
    <name evidence="1" type="ORF">SCF082_LOCUS13803</name>
</gene>
<accession>A0ABP0JUX3</accession>
<evidence type="ECO:0000313" key="2">
    <source>
        <dbReference type="Proteomes" id="UP001642464"/>
    </source>
</evidence>
<organism evidence="1 2">
    <name type="scientific">Durusdinium trenchii</name>
    <dbReference type="NCBI Taxonomy" id="1381693"/>
    <lineage>
        <taxon>Eukaryota</taxon>
        <taxon>Sar</taxon>
        <taxon>Alveolata</taxon>
        <taxon>Dinophyceae</taxon>
        <taxon>Suessiales</taxon>
        <taxon>Symbiodiniaceae</taxon>
        <taxon>Durusdinium</taxon>
    </lineage>
</organism>
<name>A0ABP0JUX3_9DINO</name>
<comment type="caution">
    <text evidence="1">The sequence shown here is derived from an EMBL/GenBank/DDBJ whole genome shotgun (WGS) entry which is preliminary data.</text>
</comment>